<dbReference type="AlphaFoldDB" id="A0A073IQY8"/>
<dbReference type="Proteomes" id="UP000027734">
    <property type="component" value="Unassembled WGS sequence"/>
</dbReference>
<evidence type="ECO:0000313" key="2">
    <source>
        <dbReference type="Proteomes" id="UP000027734"/>
    </source>
</evidence>
<evidence type="ECO:0000313" key="1">
    <source>
        <dbReference type="EMBL" id="KEJ87817.1"/>
    </source>
</evidence>
<name>A0A073IQY8_9RHOB</name>
<comment type="caution">
    <text evidence="1">The sequence shown here is derived from an EMBL/GenBank/DDBJ whole genome shotgun (WGS) entry which is preliminary data.</text>
</comment>
<dbReference type="RefSeq" id="WP_025057601.1">
    <property type="nucleotide sequence ID" value="NZ_JAMC01000014.1"/>
</dbReference>
<sequence length="67" mass="7565">MKFVRYEHAILQSASSDYSAQFYAYVKAASSPQLHKSLAAVLIVVSEQPGRVIVWDLFGLNMTFRQV</sequence>
<protein>
    <submittedName>
        <fullName evidence="1">Uncharacterized protein</fullName>
    </submittedName>
</protein>
<reference evidence="1 2" key="1">
    <citation type="submission" date="2014-01" db="EMBL/GenBank/DDBJ databases">
        <title>Sulfitobacter donghicola JCM 14565 Genome Sequencing.</title>
        <authorList>
            <person name="Lai Q."/>
            <person name="Hong Z."/>
        </authorList>
    </citation>
    <scope>NUCLEOTIDE SEQUENCE [LARGE SCALE GENOMIC DNA]</scope>
    <source>
        <strain evidence="1 2">JCM 14565</strain>
    </source>
</reference>
<dbReference type="EMBL" id="JAMC01000014">
    <property type="protein sequence ID" value="KEJ87817.1"/>
    <property type="molecule type" value="Genomic_DNA"/>
</dbReference>
<organism evidence="1 2">
    <name type="scientific">Sulfitobacter donghicola DSW-25 = KCTC 12864 = JCM 14565</name>
    <dbReference type="NCBI Taxonomy" id="1300350"/>
    <lineage>
        <taxon>Bacteria</taxon>
        <taxon>Pseudomonadati</taxon>
        <taxon>Pseudomonadota</taxon>
        <taxon>Alphaproteobacteria</taxon>
        <taxon>Rhodobacterales</taxon>
        <taxon>Roseobacteraceae</taxon>
        <taxon>Sulfitobacter</taxon>
    </lineage>
</organism>
<proteinExistence type="predicted"/>
<gene>
    <name evidence="1" type="ORF">DSW25_04880</name>
</gene>
<keyword evidence="2" id="KW-1185">Reference proteome</keyword>
<dbReference type="STRING" id="1300350.Z948_74"/>
<accession>A0A073IQY8</accession>